<feature type="domain" description="Histidine kinase" evidence="16">
    <location>
        <begin position="857"/>
        <end position="1074"/>
    </location>
</feature>
<dbReference type="InterPro" id="IPR011110">
    <property type="entry name" value="Reg_prop"/>
</dbReference>
<evidence type="ECO:0000313" key="18">
    <source>
        <dbReference type="EMBL" id="CUP51726.1"/>
    </source>
</evidence>
<keyword evidence="6 18" id="KW-0418">Kinase</keyword>
<dbReference type="Gene3D" id="3.40.50.2300">
    <property type="match status" value="1"/>
</dbReference>
<dbReference type="SMART" id="SM00342">
    <property type="entry name" value="HTH_ARAC"/>
    <property type="match status" value="1"/>
</dbReference>
<dbReference type="FunFam" id="3.30.565.10:FF:000037">
    <property type="entry name" value="Hybrid sensor histidine kinase/response regulator"/>
    <property type="match status" value="1"/>
</dbReference>
<dbReference type="SMART" id="SM00387">
    <property type="entry name" value="HATPase_c"/>
    <property type="match status" value="1"/>
</dbReference>
<keyword evidence="5" id="KW-0547">Nucleotide-binding</keyword>
<feature type="transmembrane region" description="Helical" evidence="14">
    <location>
        <begin position="48"/>
        <end position="69"/>
    </location>
</feature>
<evidence type="ECO:0000256" key="6">
    <source>
        <dbReference type="ARBA" id="ARBA00022777"/>
    </source>
</evidence>
<dbReference type="InterPro" id="IPR036890">
    <property type="entry name" value="HATPase_C_sf"/>
</dbReference>
<dbReference type="Gene3D" id="1.10.10.60">
    <property type="entry name" value="Homeodomain-like"/>
    <property type="match status" value="1"/>
</dbReference>
<dbReference type="FunFam" id="3.40.50.2300:FF:000138">
    <property type="entry name" value="Two-component system sensor histidine kinase/response regulator"/>
    <property type="match status" value="1"/>
</dbReference>
<feature type="domain" description="Response regulatory" evidence="17">
    <location>
        <begin position="1129"/>
        <end position="1244"/>
    </location>
</feature>
<dbReference type="PRINTS" id="PR00344">
    <property type="entry name" value="BCTRLSENSOR"/>
</dbReference>
<dbReference type="SUPFAM" id="SSF47384">
    <property type="entry name" value="Homodimeric domain of signal transducing histidine kinase"/>
    <property type="match status" value="1"/>
</dbReference>
<dbReference type="PANTHER" id="PTHR43547">
    <property type="entry name" value="TWO-COMPONENT HISTIDINE KINASE"/>
    <property type="match status" value="1"/>
</dbReference>
<name>A0A174NVY2_BACUN</name>
<dbReference type="FunFam" id="1.10.10.60:FF:000284">
    <property type="entry name" value="Two-component system sensor histidine kinase/response regulator"/>
    <property type="match status" value="1"/>
</dbReference>
<dbReference type="GO" id="GO:0000155">
    <property type="term" value="F:phosphorelay sensor kinase activity"/>
    <property type="evidence" value="ECO:0007669"/>
    <property type="project" value="InterPro"/>
</dbReference>
<keyword evidence="14" id="KW-1133">Transmembrane helix</keyword>
<reference evidence="18 19" key="1">
    <citation type="submission" date="2015-09" db="EMBL/GenBank/DDBJ databases">
        <authorList>
            <consortium name="Pathogen Informatics"/>
        </authorList>
    </citation>
    <scope>NUCLEOTIDE SEQUENCE [LARGE SCALE GENOMIC DNA]</scope>
    <source>
        <strain evidence="18 19">2789STDY5834847</strain>
    </source>
</reference>
<evidence type="ECO:0000256" key="13">
    <source>
        <dbReference type="SAM" id="MobiDB-lite"/>
    </source>
</evidence>
<dbReference type="InterPro" id="IPR011123">
    <property type="entry name" value="Y_Y_Y"/>
</dbReference>
<dbReference type="Pfam" id="PF12833">
    <property type="entry name" value="HTH_18"/>
    <property type="match status" value="1"/>
</dbReference>
<dbReference type="Gene3D" id="2.60.40.10">
    <property type="entry name" value="Immunoglobulins"/>
    <property type="match status" value="1"/>
</dbReference>
<evidence type="ECO:0000256" key="7">
    <source>
        <dbReference type="ARBA" id="ARBA00022840"/>
    </source>
</evidence>
<dbReference type="InterPro" id="IPR015943">
    <property type="entry name" value="WD40/YVTN_repeat-like_dom_sf"/>
</dbReference>
<organism evidence="18 19">
    <name type="scientific">Bacteroides uniformis</name>
    <dbReference type="NCBI Taxonomy" id="820"/>
    <lineage>
        <taxon>Bacteria</taxon>
        <taxon>Pseudomonadati</taxon>
        <taxon>Bacteroidota</taxon>
        <taxon>Bacteroidia</taxon>
        <taxon>Bacteroidales</taxon>
        <taxon>Bacteroidaceae</taxon>
        <taxon>Bacteroides</taxon>
    </lineage>
</organism>
<dbReference type="InterPro" id="IPR001789">
    <property type="entry name" value="Sig_transdc_resp-reg_receiver"/>
</dbReference>
<dbReference type="SUPFAM" id="SSF55874">
    <property type="entry name" value="ATPase domain of HSP90 chaperone/DNA topoisomerase II/histidine kinase"/>
    <property type="match status" value="1"/>
</dbReference>
<dbReference type="Gene3D" id="2.130.10.10">
    <property type="entry name" value="YVTN repeat-like/Quinoprotein amine dehydrogenase"/>
    <property type="match status" value="3"/>
</dbReference>
<evidence type="ECO:0000313" key="19">
    <source>
        <dbReference type="Proteomes" id="UP000095614"/>
    </source>
</evidence>
<evidence type="ECO:0000259" key="15">
    <source>
        <dbReference type="PROSITE" id="PS01124"/>
    </source>
</evidence>
<dbReference type="FunFam" id="2.130.10.10:FF:001710">
    <property type="entry name" value="Two-component system sensor histidine kinase/response regulator, hybrid (One-component system)"/>
    <property type="match status" value="1"/>
</dbReference>
<dbReference type="PANTHER" id="PTHR43547:SF2">
    <property type="entry name" value="HYBRID SIGNAL TRANSDUCTION HISTIDINE KINASE C"/>
    <property type="match status" value="1"/>
</dbReference>
<evidence type="ECO:0000256" key="10">
    <source>
        <dbReference type="ARBA" id="ARBA00023125"/>
    </source>
</evidence>
<dbReference type="Pfam" id="PF07495">
    <property type="entry name" value="Y_Y_Y"/>
    <property type="match status" value="1"/>
</dbReference>
<gene>
    <name evidence="18" type="primary">yycG_5</name>
    <name evidence="18" type="ORF">ERS852462_03859</name>
</gene>
<feature type="modified residue" description="4-aspartylphosphate" evidence="12">
    <location>
        <position position="1177"/>
    </location>
</feature>
<dbReference type="SMART" id="SM00448">
    <property type="entry name" value="REC"/>
    <property type="match status" value="1"/>
</dbReference>
<dbReference type="Gene3D" id="1.10.287.130">
    <property type="match status" value="1"/>
</dbReference>
<evidence type="ECO:0000256" key="8">
    <source>
        <dbReference type="ARBA" id="ARBA00023012"/>
    </source>
</evidence>
<dbReference type="Pfam" id="PF00512">
    <property type="entry name" value="HisKA"/>
    <property type="match status" value="1"/>
</dbReference>
<dbReference type="FunFam" id="2.60.40.10:FF:000791">
    <property type="entry name" value="Two-component system sensor histidine kinase/response regulator"/>
    <property type="match status" value="1"/>
</dbReference>
<keyword evidence="7" id="KW-0067">ATP-binding</keyword>
<keyword evidence="9" id="KW-0805">Transcription regulation</keyword>
<dbReference type="CDD" id="cd00082">
    <property type="entry name" value="HisKA"/>
    <property type="match status" value="1"/>
</dbReference>
<accession>A0A174NVY2</accession>
<evidence type="ECO:0000256" key="4">
    <source>
        <dbReference type="ARBA" id="ARBA00022679"/>
    </source>
</evidence>
<proteinExistence type="predicted"/>
<dbReference type="InterPro" id="IPR018060">
    <property type="entry name" value="HTH_AraC"/>
</dbReference>
<dbReference type="PROSITE" id="PS50109">
    <property type="entry name" value="HIS_KIN"/>
    <property type="match status" value="1"/>
</dbReference>
<dbReference type="SUPFAM" id="SSF46689">
    <property type="entry name" value="Homeodomain-like"/>
    <property type="match status" value="1"/>
</dbReference>
<dbReference type="SUPFAM" id="SSF52172">
    <property type="entry name" value="CheY-like"/>
    <property type="match status" value="1"/>
</dbReference>
<evidence type="ECO:0000256" key="5">
    <source>
        <dbReference type="ARBA" id="ARBA00022741"/>
    </source>
</evidence>
<feature type="compositionally biased region" description="Low complexity" evidence="13">
    <location>
        <begin position="1118"/>
        <end position="1128"/>
    </location>
</feature>
<dbReference type="InterPro" id="IPR004358">
    <property type="entry name" value="Sig_transdc_His_kin-like_C"/>
</dbReference>
<feature type="domain" description="HTH araC/xylS-type" evidence="15">
    <location>
        <begin position="1281"/>
        <end position="1380"/>
    </location>
</feature>
<dbReference type="InterPro" id="IPR011047">
    <property type="entry name" value="Quinoprotein_ADH-like_sf"/>
</dbReference>
<feature type="transmembrane region" description="Helical" evidence="14">
    <location>
        <begin position="6"/>
        <end position="28"/>
    </location>
</feature>
<dbReference type="Proteomes" id="UP000095614">
    <property type="component" value="Unassembled WGS sequence"/>
</dbReference>
<feature type="transmembrane region" description="Helical" evidence="14">
    <location>
        <begin position="814"/>
        <end position="840"/>
    </location>
</feature>
<dbReference type="PROSITE" id="PS00041">
    <property type="entry name" value="HTH_ARAC_FAMILY_1"/>
    <property type="match status" value="1"/>
</dbReference>
<dbReference type="InterPro" id="IPR011006">
    <property type="entry name" value="CheY-like_superfamily"/>
</dbReference>
<keyword evidence="10" id="KW-0238">DNA-binding</keyword>
<dbReference type="PROSITE" id="PS50110">
    <property type="entry name" value="RESPONSE_REGULATORY"/>
    <property type="match status" value="1"/>
</dbReference>
<dbReference type="CDD" id="cd00075">
    <property type="entry name" value="HATPase"/>
    <property type="match status" value="1"/>
</dbReference>
<dbReference type="InterPro" id="IPR018062">
    <property type="entry name" value="HTH_AraC-typ_CS"/>
</dbReference>
<dbReference type="Pfam" id="PF07494">
    <property type="entry name" value="Reg_prop"/>
    <property type="match status" value="2"/>
</dbReference>
<keyword evidence="14" id="KW-0812">Transmembrane</keyword>
<evidence type="ECO:0000256" key="1">
    <source>
        <dbReference type="ARBA" id="ARBA00000085"/>
    </source>
</evidence>
<evidence type="ECO:0000256" key="9">
    <source>
        <dbReference type="ARBA" id="ARBA00023015"/>
    </source>
</evidence>
<evidence type="ECO:0000256" key="12">
    <source>
        <dbReference type="PROSITE-ProRule" id="PRU00169"/>
    </source>
</evidence>
<dbReference type="Gene3D" id="3.30.565.10">
    <property type="entry name" value="Histidine kinase-like ATPase, C-terminal domain"/>
    <property type="match status" value="1"/>
</dbReference>
<keyword evidence="8" id="KW-0902">Two-component regulatory system</keyword>
<dbReference type="SUPFAM" id="SSF63829">
    <property type="entry name" value="Calcium-dependent phosphotriesterase"/>
    <property type="match status" value="2"/>
</dbReference>
<dbReference type="GO" id="GO:0043565">
    <property type="term" value="F:sequence-specific DNA binding"/>
    <property type="evidence" value="ECO:0007669"/>
    <property type="project" value="InterPro"/>
</dbReference>
<evidence type="ECO:0000256" key="2">
    <source>
        <dbReference type="ARBA" id="ARBA00012438"/>
    </source>
</evidence>
<evidence type="ECO:0000259" key="16">
    <source>
        <dbReference type="PROSITE" id="PS50109"/>
    </source>
</evidence>
<dbReference type="InterPro" id="IPR013783">
    <property type="entry name" value="Ig-like_fold"/>
</dbReference>
<evidence type="ECO:0000256" key="3">
    <source>
        <dbReference type="ARBA" id="ARBA00022553"/>
    </source>
</evidence>
<dbReference type="EMBL" id="CZAF01000013">
    <property type="protein sequence ID" value="CUP51726.1"/>
    <property type="molecule type" value="Genomic_DNA"/>
</dbReference>
<dbReference type="GO" id="GO:0003700">
    <property type="term" value="F:DNA-binding transcription factor activity"/>
    <property type="evidence" value="ECO:0007669"/>
    <property type="project" value="InterPro"/>
</dbReference>
<comment type="catalytic activity">
    <reaction evidence="1">
        <text>ATP + protein L-histidine = ADP + protein N-phospho-L-histidine.</text>
        <dbReference type="EC" id="2.7.13.3"/>
    </reaction>
</comment>
<dbReference type="InterPro" id="IPR005467">
    <property type="entry name" value="His_kinase_dom"/>
</dbReference>
<feature type="region of interest" description="Disordered" evidence="13">
    <location>
        <begin position="1103"/>
        <end position="1128"/>
    </location>
</feature>
<dbReference type="SMART" id="SM00388">
    <property type="entry name" value="HisKA"/>
    <property type="match status" value="1"/>
</dbReference>
<keyword evidence="11" id="KW-0804">Transcription</keyword>
<protein>
    <recommendedName>
        <fullName evidence="2">histidine kinase</fullName>
        <ecNumber evidence="2">2.7.13.3</ecNumber>
    </recommendedName>
</protein>
<dbReference type="InterPro" id="IPR003594">
    <property type="entry name" value="HATPase_dom"/>
</dbReference>
<keyword evidence="4 18" id="KW-0808">Transferase</keyword>
<dbReference type="GO" id="GO:0005524">
    <property type="term" value="F:ATP binding"/>
    <property type="evidence" value="ECO:0007669"/>
    <property type="project" value="UniProtKB-KW"/>
</dbReference>
<evidence type="ECO:0000259" key="17">
    <source>
        <dbReference type="PROSITE" id="PS50110"/>
    </source>
</evidence>
<evidence type="ECO:0000256" key="11">
    <source>
        <dbReference type="ARBA" id="ARBA00023163"/>
    </source>
</evidence>
<keyword evidence="14" id="KW-0472">Membrane</keyword>
<dbReference type="SUPFAM" id="SSF50998">
    <property type="entry name" value="Quinoprotein alcohol dehydrogenase-like"/>
    <property type="match status" value="1"/>
</dbReference>
<dbReference type="InterPro" id="IPR036097">
    <property type="entry name" value="HisK_dim/P_sf"/>
</dbReference>
<keyword evidence="3 12" id="KW-0597">Phosphoprotein</keyword>
<dbReference type="PROSITE" id="PS01124">
    <property type="entry name" value="HTH_ARAC_FAMILY_2"/>
    <property type="match status" value="1"/>
</dbReference>
<sequence length="1391" mass="159739">MNNPALVTFLFFAFFFCFSQTKALFLCLFSTLPQYNIQKNRSTIMKKYFFFCILLLLPIIGIAQTYKYIGVEDGLSNRRVYAIQKGPKGYMWFLTHDGIDRYNGKEFKPYKLMDGDEEVNSMMNLNWLYVDSKGTIWEIGKKGRVFRYDTKHDRFVLVYKLPESEVKGRPTPISYGFVDANSVIWLCNEDALYLYDSNTQKVTFIQNEIGERITDIAQIDSTHFFIGTDIGIHYAELANNTLTLSPCNQLDTLKIQINELYYHKPSHKVFIGTFQRGIFTYDLNEHKVMHIPSGLMDVSINCIRAYNNNEILIATDGAGVYKMNTDTYESIPYIVADYNRYNSMNGNTINDIYIDSEQRIWMANYPIGITVRNNRYADYQWIKHSIGNKQSLINDQVNAIIEDHDGDLWFATNNGISLYYSKTKQWHSFLSSFDTASHSKNHIFISLCEVEPGIIWAGGYSSGIYQINKKLLSTEFFTPSLFSNLNIRPDKYIRSIMKDSSGNIWSGGYYNLKEIDYSRKNIRHFPGLNGITAIIEKDSTHMWIGTSTGLYLLEKATGKYTYIQMPVESYYIYSLCQASDGMLYIGTNNAGLLVYDTTKNTFRHYHRDNCALISNNIYTLLSDGKGNIFLSTEHGLSTFYPAEETFHNWTKEQGLKSDHFNAASGTLRKNGNFIFGSTDGAIEFDKDMVLPRDYKFKMVFNDLRVFYQTVYPKDEGSPLILDIDETKTLRLKYNQNIFSLRVSDINYDYPSLILYSWKLEGFYEGWSRPGEENVIRFTNLSPGNYTLRVRAISNEDRRIVLEERSMDIIIEQPLWLSFWALILYAVIIISIASITLRIIVLRKQRKESDEKIRFFVNTAHDIRTPLTLIKAPLEEITEREQLTSSGQSNINTALRNVNALLRLTTNLINFERADTYSGSLYVSEYELSTYMEETIDAFRSYANIKHINLTYESSFRYLNVWLDKDKMDSILKNIISNALKYTPDGGNVHVFTSETEDTWSIEVKDTGIGIPASEQKKLFKMHFRGSNAINSKVTGSGIGLLLVGKLVHLHKGKLNFSSMEGKGSCIKITFPKGNKHFRKAIQRPQPQNERIVYSASGVPINASATSSPASSDIYDKTQQQSQNNSSHQKILIVEDNDELREYLRRTLSEQYNIQVCSNGKEALTIVKEYMPNLVISDIMMPEMRGDELCHILKNDIETSHIPIILLTALNTDKNIIEGLQSGADEYIVKPFNIGILRANIANLLTNRALLRHKYTSLDLNDEKNNTDCINCSNDLDWKFIATVKKSVEDNMDNPSFNVDVLCNLLNMSRTSFYNKIKALTDQAPADYIRLIRLKHAAQLLKGQKHTITEISELTGFSDAKYFREVFKKHFNMSPSQYAKRGKEGKDDEEIK</sequence>
<dbReference type="Pfam" id="PF02518">
    <property type="entry name" value="HATPase_c"/>
    <property type="match status" value="1"/>
</dbReference>
<dbReference type="InterPro" id="IPR003661">
    <property type="entry name" value="HisK_dim/P_dom"/>
</dbReference>
<dbReference type="InterPro" id="IPR009057">
    <property type="entry name" value="Homeodomain-like_sf"/>
</dbReference>
<evidence type="ECO:0000256" key="14">
    <source>
        <dbReference type="SAM" id="Phobius"/>
    </source>
</evidence>
<dbReference type="EC" id="2.7.13.3" evidence="2"/>
<dbReference type="Pfam" id="PF00072">
    <property type="entry name" value="Response_reg"/>
    <property type="match status" value="1"/>
</dbReference>